<dbReference type="Pfam" id="PF00027">
    <property type="entry name" value="cNMP_binding"/>
    <property type="match status" value="1"/>
</dbReference>
<keyword evidence="1" id="KW-0805">Transcription regulation</keyword>
<dbReference type="SUPFAM" id="SSF51206">
    <property type="entry name" value="cAMP-binding domain-like"/>
    <property type="match status" value="1"/>
</dbReference>
<protein>
    <submittedName>
        <fullName evidence="5">Crp/Fnr family transcriptional regulator</fullName>
    </submittedName>
</protein>
<name>A0A1L3ZZD1_9SPHN</name>
<dbReference type="InterPro" id="IPR036390">
    <property type="entry name" value="WH_DNA-bd_sf"/>
</dbReference>
<evidence type="ECO:0000313" key="5">
    <source>
        <dbReference type="EMBL" id="API60975.1"/>
    </source>
</evidence>
<keyword evidence="2" id="KW-0238">DNA-binding</keyword>
<proteinExistence type="predicted"/>
<evidence type="ECO:0000256" key="3">
    <source>
        <dbReference type="ARBA" id="ARBA00023163"/>
    </source>
</evidence>
<dbReference type="Gene3D" id="2.60.120.10">
    <property type="entry name" value="Jelly Rolls"/>
    <property type="match status" value="1"/>
</dbReference>
<reference evidence="6" key="1">
    <citation type="submission" date="2016-11" db="EMBL/GenBank/DDBJ databases">
        <title>Complete Genome Sequence of alachlor-degrading Sphingomonas sp. strain JJ-A5.</title>
        <authorList>
            <person name="Lee H."/>
            <person name="Ka J.-O."/>
        </authorList>
    </citation>
    <scope>NUCLEOTIDE SEQUENCE [LARGE SCALE GENOMIC DNA]</scope>
    <source>
        <strain evidence="6">JJ-A5</strain>
    </source>
</reference>
<dbReference type="GO" id="GO:0003677">
    <property type="term" value="F:DNA binding"/>
    <property type="evidence" value="ECO:0007669"/>
    <property type="project" value="UniProtKB-KW"/>
</dbReference>
<dbReference type="Gene3D" id="1.10.10.10">
    <property type="entry name" value="Winged helix-like DNA-binding domain superfamily/Winged helix DNA-binding domain"/>
    <property type="match status" value="1"/>
</dbReference>
<dbReference type="InterPro" id="IPR018490">
    <property type="entry name" value="cNMP-bd_dom_sf"/>
</dbReference>
<dbReference type="Pfam" id="PF13545">
    <property type="entry name" value="HTH_Crp_2"/>
    <property type="match status" value="1"/>
</dbReference>
<dbReference type="STRING" id="1921510.BSL82_06135"/>
<evidence type="ECO:0000256" key="1">
    <source>
        <dbReference type="ARBA" id="ARBA00023015"/>
    </source>
</evidence>
<dbReference type="KEGG" id="sphj:BSL82_06135"/>
<evidence type="ECO:0000256" key="2">
    <source>
        <dbReference type="ARBA" id="ARBA00023125"/>
    </source>
</evidence>
<dbReference type="PROSITE" id="PS51063">
    <property type="entry name" value="HTH_CRP_2"/>
    <property type="match status" value="1"/>
</dbReference>
<gene>
    <name evidence="5" type="ORF">BSL82_06135</name>
</gene>
<dbReference type="InterPro" id="IPR014710">
    <property type="entry name" value="RmlC-like_jellyroll"/>
</dbReference>
<dbReference type="InterPro" id="IPR012318">
    <property type="entry name" value="HTH_CRP"/>
</dbReference>
<dbReference type="InterPro" id="IPR036388">
    <property type="entry name" value="WH-like_DNA-bd_sf"/>
</dbReference>
<keyword evidence="3" id="KW-0804">Transcription</keyword>
<dbReference type="SMART" id="SM00419">
    <property type="entry name" value="HTH_CRP"/>
    <property type="match status" value="1"/>
</dbReference>
<dbReference type="AlphaFoldDB" id="A0A1L3ZZD1"/>
<keyword evidence="6" id="KW-1185">Reference proteome</keyword>
<dbReference type="GO" id="GO:0006355">
    <property type="term" value="P:regulation of DNA-templated transcription"/>
    <property type="evidence" value="ECO:0007669"/>
    <property type="project" value="InterPro"/>
</dbReference>
<organism evidence="5 6">
    <name type="scientific">Tardibacter chloracetimidivorans</name>
    <dbReference type="NCBI Taxonomy" id="1921510"/>
    <lineage>
        <taxon>Bacteria</taxon>
        <taxon>Pseudomonadati</taxon>
        <taxon>Pseudomonadota</taxon>
        <taxon>Alphaproteobacteria</taxon>
        <taxon>Sphingomonadales</taxon>
        <taxon>Sphingomonadaceae</taxon>
        <taxon>Tardibacter</taxon>
    </lineage>
</organism>
<feature type="domain" description="HTH crp-type" evidence="4">
    <location>
        <begin position="124"/>
        <end position="198"/>
    </location>
</feature>
<evidence type="ECO:0000259" key="4">
    <source>
        <dbReference type="PROSITE" id="PS51063"/>
    </source>
</evidence>
<accession>A0A1L3ZZD1</accession>
<dbReference type="Proteomes" id="UP000182063">
    <property type="component" value="Chromosome"/>
</dbReference>
<dbReference type="InterPro" id="IPR000595">
    <property type="entry name" value="cNMP-bd_dom"/>
</dbReference>
<dbReference type="SUPFAM" id="SSF46785">
    <property type="entry name" value="Winged helix' DNA-binding domain"/>
    <property type="match status" value="1"/>
</dbReference>
<evidence type="ECO:0000313" key="6">
    <source>
        <dbReference type="Proteomes" id="UP000182063"/>
    </source>
</evidence>
<sequence length="211" mass="24925">MSDSVSYTKLYLRPHQFLARENESQPAIYRILEGWAHRFRLLPDGRRQVTRLFLPGDYCEMEWAQNGRSREPIVALTNLRALRIECDDLLYALSKDHELEMKIWSKIVSSSYQLSEWITNLGRKTALERLSYLFCEIFERLRTINLTYDDQFVMPLTQTDLADITGLTSVHVNRTLKQMREKGLIELQSKWLRIVDMPELRKVALFQPEGR</sequence>
<dbReference type="CDD" id="cd00038">
    <property type="entry name" value="CAP_ED"/>
    <property type="match status" value="1"/>
</dbReference>
<dbReference type="EMBL" id="CP018221">
    <property type="protein sequence ID" value="API60975.1"/>
    <property type="molecule type" value="Genomic_DNA"/>
</dbReference>